<organism evidence="1 2">
    <name type="scientific">Yarrowia lipolytica</name>
    <name type="common">Candida lipolytica</name>
    <dbReference type="NCBI Taxonomy" id="4952"/>
    <lineage>
        <taxon>Eukaryota</taxon>
        <taxon>Fungi</taxon>
        <taxon>Dikarya</taxon>
        <taxon>Ascomycota</taxon>
        <taxon>Saccharomycotina</taxon>
        <taxon>Dipodascomycetes</taxon>
        <taxon>Dipodascales</taxon>
        <taxon>Dipodascales incertae sedis</taxon>
        <taxon>Yarrowia</taxon>
    </lineage>
</organism>
<evidence type="ECO:0000313" key="1">
    <source>
        <dbReference type="EMBL" id="RDW28709.1"/>
    </source>
</evidence>
<dbReference type="VEuPathDB" id="FungiDB:YALI1_A14989g"/>
<name>A0A371CEJ3_YARLL</name>
<accession>A0A371CEJ3</accession>
<protein>
    <submittedName>
        <fullName evidence="1">Uncharacterized protein</fullName>
    </submittedName>
</protein>
<reference evidence="1 2" key="1">
    <citation type="submission" date="2018-07" db="EMBL/GenBank/DDBJ databases">
        <title>Draft Genome Assemblies for Five Robust Yarrowia lipolytica Strains Exhibiting High Lipid Production and Pentose Sugar Utilization and Sugar Alcohol Secretion from Undetoxified Lignocellulosic Biomass Hydrolysates.</title>
        <authorList>
            <consortium name="DOE Joint Genome Institute"/>
            <person name="Walker C."/>
            <person name="Ryu S."/>
            <person name="Na H."/>
            <person name="Zane M."/>
            <person name="LaButti K."/>
            <person name="Lipzen A."/>
            <person name="Haridas S."/>
            <person name="Barry K."/>
            <person name="Grigoriev I.V."/>
            <person name="Quarterman J."/>
            <person name="Slininger P."/>
            <person name="Dien B."/>
            <person name="Trinh C.T."/>
        </authorList>
    </citation>
    <scope>NUCLEOTIDE SEQUENCE [LARGE SCALE GENOMIC DNA]</scope>
    <source>
        <strain evidence="1 2">YB392</strain>
    </source>
</reference>
<gene>
    <name evidence="1" type="ORF">B0I71DRAFT_156539</name>
</gene>
<sequence length="155" mass="16664">MHCTSQSLQRGMLWWLVVFNHCSAPGGFSALSYCCLSAFLGSGGLVGWARTLCTIAVFADAYAQAEQAGSGSDRVSIVLLTVIPGMPVPSQQPVGETYDCLDDSPSLQSISLYPRELPFGEFMDNISCPSQLHSHGDRIHEGLAKPPTRLHPALL</sequence>
<dbReference type="VEuPathDB" id="FungiDB:YALI0_A14927g"/>
<dbReference type="Proteomes" id="UP000256601">
    <property type="component" value="Unassembled WGS sequence"/>
</dbReference>
<dbReference type="EMBL" id="KZ858950">
    <property type="protein sequence ID" value="RDW28709.1"/>
    <property type="molecule type" value="Genomic_DNA"/>
</dbReference>
<dbReference type="AlphaFoldDB" id="A0A371CEJ3"/>
<evidence type="ECO:0000313" key="2">
    <source>
        <dbReference type="Proteomes" id="UP000256601"/>
    </source>
</evidence>
<proteinExistence type="predicted"/>